<evidence type="ECO:0000313" key="3">
    <source>
        <dbReference type="EMBL" id="KPJ51713.1"/>
    </source>
</evidence>
<reference evidence="3 4" key="1">
    <citation type="journal article" date="2015" name="Microbiome">
        <title>Genomic resolution of linkages in carbon, nitrogen, and sulfur cycling among widespread estuary sediment bacteria.</title>
        <authorList>
            <person name="Baker B.J."/>
            <person name="Lazar C.S."/>
            <person name="Teske A.P."/>
            <person name="Dick G.J."/>
        </authorList>
    </citation>
    <scope>NUCLEOTIDE SEQUENCE [LARGE SCALE GENOMIC DNA]</scope>
    <source>
        <strain evidence="3">DG_24</strain>
    </source>
</reference>
<accession>A0A0S7WNH7</accession>
<evidence type="ECO:0000259" key="2">
    <source>
        <dbReference type="Pfam" id="PF13229"/>
    </source>
</evidence>
<dbReference type="InterPro" id="IPR039448">
    <property type="entry name" value="Beta_helix"/>
</dbReference>
<dbReference type="InterPro" id="IPR012334">
    <property type="entry name" value="Pectin_lyas_fold"/>
</dbReference>
<evidence type="ECO:0000313" key="4">
    <source>
        <dbReference type="Proteomes" id="UP000052008"/>
    </source>
</evidence>
<dbReference type="PATRIC" id="fig|1703770.3.peg.1207"/>
<sequence length="517" mass="52842">MKTVATLVCAAAVLSLCASAWPAILYVPSQYSTIQGAINACSVGDTVMVAPGTYTGSGNRDLDFGGKDICVMSSNGPWVTVIDSQGSSSNPHRGFIFQNSETPSATVQGFTIQNGWAGDGGAVSCQNSSPTITGNVIQGNTAQYIGGGISFLGGSSPVITGNFILANGANAGGGIYGQDPSTPTVSGNLIEANAAAQDGSGIAFGPLCGGTISGNTIRGNAGGGMGGGIACYASFPSIVGNKIDLNSGPMGGGGIACWYFSSPTIDSNTIVGNVAGSNPGGGIWCWQWSSPTMDRNTFSGNFAGNGGAIGCDMGCTPTVRNSILWANVSTTNPEIYVGPNSSTITVDYTDVQGGWPGTGNINADPKFLLPPQLDFRLLWPSPCIDAGDPTPSLNDPDGTRRDMGAHYFDQGPTLTLYLTPSSSHVTPGGQLRVRYTVINRNAGPVTFSVVSNVVLPNGNTLNVLGPSSYTIPGNVTVQRTLTHNAPAAAPVGHYQYQSSITGILNPPPMQVFGFLVP</sequence>
<comment type="caution">
    <text evidence="3">The sequence shown here is derived from an EMBL/GenBank/DDBJ whole genome shotgun (WGS) entry which is preliminary data.</text>
</comment>
<feature type="chain" id="PRO_5006639533" description="Right handed beta helix domain-containing protein" evidence="1">
    <location>
        <begin position="21"/>
        <end position="517"/>
    </location>
</feature>
<dbReference type="Gene3D" id="2.160.20.10">
    <property type="entry name" value="Single-stranded right-handed beta-helix, Pectin lyase-like"/>
    <property type="match status" value="1"/>
</dbReference>
<feature type="signal peptide" evidence="1">
    <location>
        <begin position="1"/>
        <end position="20"/>
    </location>
</feature>
<evidence type="ECO:0000256" key="1">
    <source>
        <dbReference type="SAM" id="SignalP"/>
    </source>
</evidence>
<dbReference type="SUPFAM" id="SSF51126">
    <property type="entry name" value="Pectin lyase-like"/>
    <property type="match status" value="1"/>
</dbReference>
<protein>
    <recommendedName>
        <fullName evidence="2">Right handed beta helix domain-containing protein</fullName>
    </recommendedName>
</protein>
<dbReference type="InterPro" id="IPR006626">
    <property type="entry name" value="PbH1"/>
</dbReference>
<dbReference type="SMART" id="SM00710">
    <property type="entry name" value="PbH1"/>
    <property type="match status" value="4"/>
</dbReference>
<feature type="domain" description="Right handed beta helix" evidence="2">
    <location>
        <begin position="78"/>
        <end position="242"/>
    </location>
</feature>
<dbReference type="EMBL" id="LIZS01000102">
    <property type="protein sequence ID" value="KPJ51713.1"/>
    <property type="molecule type" value="Genomic_DNA"/>
</dbReference>
<dbReference type="STRING" id="1703770.AMJ39_09425"/>
<name>A0A0S7WNH7_UNCT6</name>
<gene>
    <name evidence="3" type="ORF">AMJ39_09425</name>
</gene>
<proteinExistence type="predicted"/>
<dbReference type="Proteomes" id="UP000052008">
    <property type="component" value="Unassembled WGS sequence"/>
</dbReference>
<keyword evidence="1" id="KW-0732">Signal</keyword>
<dbReference type="InterPro" id="IPR011050">
    <property type="entry name" value="Pectin_lyase_fold/virulence"/>
</dbReference>
<dbReference type="AlphaFoldDB" id="A0A0S7WNH7"/>
<dbReference type="Pfam" id="PF13229">
    <property type="entry name" value="Beta_helix"/>
    <property type="match status" value="1"/>
</dbReference>
<organism evidence="3 4">
    <name type="scientific">candidate division TA06 bacterium DG_24</name>
    <dbReference type="NCBI Taxonomy" id="1703770"/>
    <lineage>
        <taxon>Bacteria</taxon>
        <taxon>Bacteria division TA06</taxon>
    </lineage>
</organism>